<dbReference type="GO" id="GO:0006334">
    <property type="term" value="P:nucleosome assembly"/>
    <property type="evidence" value="ECO:0007669"/>
    <property type="project" value="TreeGrafter"/>
</dbReference>
<dbReference type="InterPro" id="IPR013256">
    <property type="entry name" value="Chromatin_SPT2"/>
</dbReference>
<proteinExistence type="inferred from homology"/>
<protein>
    <recommendedName>
        <fullName evidence="6">SPT2 chromatin protein</fullName>
    </recommendedName>
</protein>
<gene>
    <name evidence="4" type="ORF">GQ55_1G331100</name>
</gene>
<dbReference type="PANTHER" id="PTHR22691:SF8">
    <property type="entry name" value="PROTEIN SPT2 HOMOLOG"/>
    <property type="match status" value="1"/>
</dbReference>
<dbReference type="Pfam" id="PF08243">
    <property type="entry name" value="SPT2"/>
    <property type="match status" value="1"/>
</dbReference>
<organism evidence="4 5">
    <name type="scientific">Panicum hallii var. hallii</name>
    <dbReference type="NCBI Taxonomy" id="1504633"/>
    <lineage>
        <taxon>Eukaryota</taxon>
        <taxon>Viridiplantae</taxon>
        <taxon>Streptophyta</taxon>
        <taxon>Embryophyta</taxon>
        <taxon>Tracheophyta</taxon>
        <taxon>Spermatophyta</taxon>
        <taxon>Magnoliopsida</taxon>
        <taxon>Liliopsida</taxon>
        <taxon>Poales</taxon>
        <taxon>Poaceae</taxon>
        <taxon>PACMAD clade</taxon>
        <taxon>Panicoideae</taxon>
        <taxon>Panicodae</taxon>
        <taxon>Paniceae</taxon>
        <taxon>Panicinae</taxon>
        <taxon>Panicum</taxon>
        <taxon>Panicum sect. Panicum</taxon>
    </lineage>
</organism>
<evidence type="ECO:0000256" key="2">
    <source>
        <dbReference type="ARBA" id="ARBA00023054"/>
    </source>
</evidence>
<keyword evidence="2" id="KW-0175">Coiled coil</keyword>
<feature type="region of interest" description="Disordered" evidence="3">
    <location>
        <begin position="205"/>
        <end position="418"/>
    </location>
</feature>
<feature type="compositionally biased region" description="Acidic residues" evidence="3">
    <location>
        <begin position="57"/>
        <end position="81"/>
    </location>
</feature>
<dbReference type="STRING" id="1504633.A0A2T7FA42"/>
<dbReference type="GO" id="GO:0005730">
    <property type="term" value="C:nucleolus"/>
    <property type="evidence" value="ECO:0007669"/>
    <property type="project" value="TreeGrafter"/>
</dbReference>
<name>A0A2T7FA42_9POAL</name>
<keyword evidence="5" id="KW-1185">Reference proteome</keyword>
<evidence type="ECO:0008006" key="6">
    <source>
        <dbReference type="Google" id="ProtNLM"/>
    </source>
</evidence>
<dbReference type="GO" id="GO:0042393">
    <property type="term" value="F:histone binding"/>
    <property type="evidence" value="ECO:0007669"/>
    <property type="project" value="TreeGrafter"/>
</dbReference>
<dbReference type="GO" id="GO:0003677">
    <property type="term" value="F:DNA binding"/>
    <property type="evidence" value="ECO:0007669"/>
    <property type="project" value="TreeGrafter"/>
</dbReference>
<evidence type="ECO:0000313" key="4">
    <source>
        <dbReference type="EMBL" id="PUZ76948.1"/>
    </source>
</evidence>
<feature type="compositionally biased region" description="Polar residues" evidence="3">
    <location>
        <begin position="308"/>
        <end position="339"/>
    </location>
</feature>
<dbReference type="GO" id="GO:0006360">
    <property type="term" value="P:transcription by RNA polymerase I"/>
    <property type="evidence" value="ECO:0007669"/>
    <property type="project" value="TreeGrafter"/>
</dbReference>
<dbReference type="EMBL" id="CM009749">
    <property type="protein sequence ID" value="PUZ76948.1"/>
    <property type="molecule type" value="Genomic_DNA"/>
</dbReference>
<dbReference type="SMART" id="SM00784">
    <property type="entry name" value="SPT2"/>
    <property type="match status" value="1"/>
</dbReference>
<feature type="compositionally biased region" description="Basic and acidic residues" evidence="3">
    <location>
        <begin position="455"/>
        <end position="474"/>
    </location>
</feature>
<reference evidence="4 5" key="1">
    <citation type="submission" date="2018-04" db="EMBL/GenBank/DDBJ databases">
        <title>WGS assembly of Panicum hallii var. hallii HAL2.</title>
        <authorList>
            <person name="Lovell J."/>
            <person name="Jenkins J."/>
            <person name="Lowry D."/>
            <person name="Mamidi S."/>
            <person name="Sreedasyam A."/>
            <person name="Weng X."/>
            <person name="Barry K."/>
            <person name="Bonette J."/>
            <person name="Campitelli B."/>
            <person name="Daum C."/>
            <person name="Gordon S."/>
            <person name="Gould B."/>
            <person name="Lipzen A."/>
            <person name="MacQueen A."/>
            <person name="Palacio-Mejia J."/>
            <person name="Plott C."/>
            <person name="Shakirov E."/>
            <person name="Shu S."/>
            <person name="Yoshinaga Y."/>
            <person name="Zane M."/>
            <person name="Rokhsar D."/>
            <person name="Grimwood J."/>
            <person name="Schmutz J."/>
            <person name="Juenger T."/>
        </authorList>
    </citation>
    <scope>NUCLEOTIDE SEQUENCE [LARGE SCALE GENOMIC DNA]</scope>
    <source>
        <strain evidence="5">cv. HAL2</strain>
    </source>
</reference>
<accession>A0A2T7FA42</accession>
<dbReference type="PANTHER" id="PTHR22691">
    <property type="entry name" value="YEAST SPT2-RELATED"/>
    <property type="match status" value="1"/>
</dbReference>
<dbReference type="Gramene" id="PUZ76948">
    <property type="protein sequence ID" value="PUZ76948"/>
    <property type="gene ID" value="GQ55_1G331100"/>
</dbReference>
<feature type="region of interest" description="Disordered" evidence="3">
    <location>
        <begin position="1"/>
        <end position="84"/>
    </location>
</feature>
<dbReference type="Proteomes" id="UP000244336">
    <property type="component" value="Chromosome 1"/>
</dbReference>
<feature type="compositionally biased region" description="Basic and acidic residues" evidence="3">
    <location>
        <begin position="389"/>
        <end position="418"/>
    </location>
</feature>
<evidence type="ECO:0000256" key="1">
    <source>
        <dbReference type="ARBA" id="ARBA00006461"/>
    </source>
</evidence>
<feature type="compositionally biased region" description="Acidic residues" evidence="3">
    <location>
        <begin position="13"/>
        <end position="38"/>
    </location>
</feature>
<sequence>MASKFDDETNQQLEDEYCDQDDDDLGDFIVYSDDEDDELSKHKHQRQEELEDGMKEEVEEEVEPVEEVGEAEEEVEVEVEEAPVGQQEILSLREQLKEKIRRKNAAMTAGTCKARCSSSVNQTILPPGKDGYGTFFGPSKPVLARRVIEEGCSSFMKERENVSSRKGAQLVSKVQPGTVENLQKPKFVSEEKRKVDALRENRDYSSLFSDDADNAQPTKEQPDNRTLLLVPKSESHVRGGAMNSAGMSTLPSGQPARLSSKDNASFQARVHRKAGSLGKDSLADRKRMIAAGINGSNLPNMKKKTPGLNPSSNCQKLQPSLQSKRPQASVTSRRQQQPASQGQRMQQQLQSPRPQGNGRQLSLQGRRPDGSVQGQRIVQNGSAQLNGRLKSEQKRLDPYSKLKASHPMDKRAMKRKSDDGMGKYSLMIRKIFNYDPRKFMDGDEDDGNMEADFSSIEKEERRSAALARKEDQEQLRLIQEEERRERAMKKKKLAHKE</sequence>
<feature type="compositionally biased region" description="Polar residues" evidence="3">
    <location>
        <begin position="372"/>
        <end position="385"/>
    </location>
</feature>
<feature type="region of interest" description="Disordered" evidence="3">
    <location>
        <begin position="440"/>
        <end position="474"/>
    </location>
</feature>
<feature type="compositionally biased region" description="Low complexity" evidence="3">
    <location>
        <begin position="340"/>
        <end position="356"/>
    </location>
</feature>
<dbReference type="OrthoDB" id="6259853at2759"/>
<feature type="compositionally biased region" description="Basic and acidic residues" evidence="3">
    <location>
        <begin position="46"/>
        <end position="56"/>
    </location>
</feature>
<evidence type="ECO:0000256" key="3">
    <source>
        <dbReference type="SAM" id="MobiDB-lite"/>
    </source>
</evidence>
<comment type="similarity">
    <text evidence="1">Belongs to the SPT2 family.</text>
</comment>
<evidence type="ECO:0000313" key="5">
    <source>
        <dbReference type="Proteomes" id="UP000244336"/>
    </source>
</evidence>
<dbReference type="AlphaFoldDB" id="A0A2T7FA42"/>